<organism evidence="1 2">
    <name type="scientific">Natronoarchaeum mannanilyticum</name>
    <dbReference type="NCBI Taxonomy" id="926360"/>
    <lineage>
        <taxon>Archaea</taxon>
        <taxon>Methanobacteriati</taxon>
        <taxon>Methanobacteriota</taxon>
        <taxon>Stenosarchaea group</taxon>
        <taxon>Halobacteria</taxon>
        <taxon>Halobacteriales</taxon>
        <taxon>Natronoarchaeaceae</taxon>
    </lineage>
</organism>
<sequence length="249" mass="26420">MSLATPLPGVTFSICARESYTDESGTDRMRFGVAVTTRLPGVGRLCPFVNEHGAVATQSLVNVDLGRKGAEYLADGLAIEDALDALVNADDSAPERQLHGVGADGTFTFSGEECKDWFGHASGDGYTVAGNLLTGPEVIEATAAAYESSAHDERADVIDDPEGPEPLAERLIDALAAGHEVGGDRREDQTVQSAAVRVARTEDREVTSFYDDLRVDATEAPVADLRETYELAVEGFRSAIARQEDDAGA</sequence>
<dbReference type="InterPro" id="IPR010430">
    <property type="entry name" value="DUF1028"/>
</dbReference>
<keyword evidence="2" id="KW-1185">Reference proteome</keyword>
<dbReference type="Gene3D" id="3.60.20.10">
    <property type="entry name" value="Glutamine Phosphoribosylpyrophosphate, subunit 1, domain 1"/>
    <property type="match status" value="1"/>
</dbReference>
<comment type="caution">
    <text evidence="1">The sequence shown here is derived from an EMBL/GenBank/DDBJ whole genome shotgun (WGS) entry which is preliminary data.</text>
</comment>
<reference evidence="1 2" key="1">
    <citation type="journal article" date="2019" name="Int. J. Syst. Evol. Microbiol.">
        <title>The Global Catalogue of Microorganisms (GCM) 10K type strain sequencing project: providing services to taxonomists for standard genome sequencing and annotation.</title>
        <authorList>
            <consortium name="The Broad Institute Genomics Platform"/>
            <consortium name="The Broad Institute Genome Sequencing Center for Infectious Disease"/>
            <person name="Wu L."/>
            <person name="Ma J."/>
        </authorList>
    </citation>
    <scope>NUCLEOTIDE SEQUENCE [LARGE SCALE GENOMIC DNA]</scope>
    <source>
        <strain evidence="1 2">JCM 16328</strain>
    </source>
</reference>
<accession>A0AAV3T711</accession>
<dbReference type="InterPro" id="IPR029055">
    <property type="entry name" value="Ntn_hydrolases_N"/>
</dbReference>
<gene>
    <name evidence="1" type="ORF">GCM10009020_05960</name>
</gene>
<dbReference type="AlphaFoldDB" id="A0AAV3T711"/>
<dbReference type="EMBL" id="BAAADV010000001">
    <property type="protein sequence ID" value="GAA0663963.1"/>
    <property type="molecule type" value="Genomic_DNA"/>
</dbReference>
<evidence type="ECO:0000313" key="2">
    <source>
        <dbReference type="Proteomes" id="UP001500420"/>
    </source>
</evidence>
<dbReference type="PANTHER" id="PTHR39328:SF1">
    <property type="entry name" value="BLL2871 PROTEIN"/>
    <property type="match status" value="1"/>
</dbReference>
<dbReference type="SUPFAM" id="SSF56235">
    <property type="entry name" value="N-terminal nucleophile aminohydrolases (Ntn hydrolases)"/>
    <property type="match status" value="1"/>
</dbReference>
<name>A0AAV3T711_9EURY</name>
<dbReference type="PANTHER" id="PTHR39328">
    <property type="entry name" value="BLL2871 PROTEIN"/>
    <property type="match status" value="1"/>
</dbReference>
<proteinExistence type="predicted"/>
<protein>
    <submittedName>
        <fullName evidence="1">DUF1028 domain-containing protein</fullName>
    </submittedName>
</protein>
<dbReference type="Proteomes" id="UP001500420">
    <property type="component" value="Unassembled WGS sequence"/>
</dbReference>
<dbReference type="Pfam" id="PF06267">
    <property type="entry name" value="DUF1028"/>
    <property type="match status" value="1"/>
</dbReference>
<evidence type="ECO:0000313" key="1">
    <source>
        <dbReference type="EMBL" id="GAA0663963.1"/>
    </source>
</evidence>